<evidence type="ECO:0000313" key="2">
    <source>
        <dbReference type="Proteomes" id="UP000626786"/>
    </source>
</evidence>
<organism evidence="1 2">
    <name type="scientific">Sporosarcina quadrami</name>
    <dbReference type="NCBI Taxonomy" id="2762234"/>
    <lineage>
        <taxon>Bacteria</taxon>
        <taxon>Bacillati</taxon>
        <taxon>Bacillota</taxon>
        <taxon>Bacilli</taxon>
        <taxon>Bacillales</taxon>
        <taxon>Caryophanaceae</taxon>
        <taxon>Sporosarcina</taxon>
    </lineage>
</organism>
<accession>A0ABR8U5L5</accession>
<keyword evidence="2" id="KW-1185">Reference proteome</keyword>
<protein>
    <submittedName>
        <fullName evidence="1">Uncharacterized protein</fullName>
    </submittedName>
</protein>
<dbReference type="EMBL" id="JACSQN010000002">
    <property type="protein sequence ID" value="MBD7983337.1"/>
    <property type="molecule type" value="Genomic_DNA"/>
</dbReference>
<evidence type="ECO:0000313" key="1">
    <source>
        <dbReference type="EMBL" id="MBD7983337.1"/>
    </source>
</evidence>
<dbReference type="RefSeq" id="WP_191692987.1">
    <property type="nucleotide sequence ID" value="NZ_JACSQN010000002.1"/>
</dbReference>
<reference evidence="1 2" key="1">
    <citation type="submission" date="2020-08" db="EMBL/GenBank/DDBJ databases">
        <title>A Genomic Blueprint of the Chicken Gut Microbiome.</title>
        <authorList>
            <person name="Gilroy R."/>
            <person name="Ravi A."/>
            <person name="Getino M."/>
            <person name="Pursley I."/>
            <person name="Horton D.L."/>
            <person name="Alikhan N.-F."/>
            <person name="Baker D."/>
            <person name="Gharbi K."/>
            <person name="Hall N."/>
            <person name="Watson M."/>
            <person name="Adriaenssens E.M."/>
            <person name="Foster-Nyarko E."/>
            <person name="Jarju S."/>
            <person name="Secka A."/>
            <person name="Antonio M."/>
            <person name="Oren A."/>
            <person name="Chaudhuri R."/>
            <person name="La Ragione R.M."/>
            <person name="Hildebrand F."/>
            <person name="Pallen M.J."/>
        </authorList>
    </citation>
    <scope>NUCLEOTIDE SEQUENCE [LARGE SCALE GENOMIC DNA]</scope>
    <source>
        <strain evidence="1 2">Sa2YVA2</strain>
    </source>
</reference>
<comment type="caution">
    <text evidence="1">The sequence shown here is derived from an EMBL/GenBank/DDBJ whole genome shotgun (WGS) entry which is preliminary data.</text>
</comment>
<name>A0ABR8U5L5_9BACL</name>
<dbReference type="Proteomes" id="UP000626786">
    <property type="component" value="Unassembled WGS sequence"/>
</dbReference>
<proteinExistence type="predicted"/>
<gene>
    <name evidence="1" type="ORF">H9649_01995</name>
</gene>
<sequence length="53" mass="6295">MTTTETWWETIFEGNLSLGLNKERISDLEDETFLYYGEFEHHTDPNQANMNPQ</sequence>